<keyword evidence="1" id="KW-1133">Transmembrane helix</keyword>
<protein>
    <submittedName>
        <fullName evidence="3">Uncharacterized protein</fullName>
    </submittedName>
</protein>
<keyword evidence="1" id="KW-0472">Membrane</keyword>
<evidence type="ECO:0000313" key="3">
    <source>
        <dbReference type="EMBL" id="GEN03939.1"/>
    </source>
</evidence>
<comment type="caution">
    <text evidence="3">The sequence shown here is derived from an EMBL/GenBank/DDBJ whole genome shotgun (WGS) entry which is preliminary data.</text>
</comment>
<evidence type="ECO:0000313" key="4">
    <source>
        <dbReference type="Proteomes" id="UP000032673"/>
    </source>
</evidence>
<feature type="transmembrane region" description="Helical" evidence="1">
    <location>
        <begin position="97"/>
        <end position="118"/>
    </location>
</feature>
<feature type="transmembrane region" description="Helical" evidence="1">
    <location>
        <begin position="139"/>
        <end position="155"/>
    </location>
</feature>
<dbReference type="EMBL" id="BJXQ01000010">
    <property type="protein sequence ID" value="GEN03939.1"/>
    <property type="molecule type" value="Genomic_DNA"/>
</dbReference>
<dbReference type="Proteomes" id="UP000321104">
    <property type="component" value="Unassembled WGS sequence"/>
</dbReference>
<feature type="transmembrane region" description="Helical" evidence="1">
    <location>
        <begin position="46"/>
        <end position="68"/>
    </location>
</feature>
<keyword evidence="4" id="KW-1185">Reference proteome</keyword>
<evidence type="ECO:0000256" key="1">
    <source>
        <dbReference type="SAM" id="Phobius"/>
    </source>
</evidence>
<organism evidence="3 5">
    <name type="scientific">Acetobacter indonesiensis</name>
    <dbReference type="NCBI Taxonomy" id="104101"/>
    <lineage>
        <taxon>Bacteria</taxon>
        <taxon>Pseudomonadati</taxon>
        <taxon>Pseudomonadota</taxon>
        <taxon>Alphaproteobacteria</taxon>
        <taxon>Acetobacterales</taxon>
        <taxon>Acetobacteraceae</taxon>
        <taxon>Acetobacter</taxon>
    </lineage>
</organism>
<sequence length="238" mass="26576">MLAHIDINPLPEMPIYDKFFFLTFTPCLLYWFCFHTSQKQPEKVRAFCYAYAFPLVVMSALLITAELLGSSQASTSKRLIGYAAKFQEFALEPIPEFYGLSATLGSLLLLEMVVKVLTVIFGIPAKSWLTTKVNEIPKWYKRLVFVGLLRGIGINPPYRSYLYYIVGTCVFLAAKAYVAFAGGLTAISLVLLMFPHTVSTFRISNFFELWSTSVMILAVGGTGAAIEMAWDASEDLIP</sequence>
<evidence type="ECO:0000313" key="5">
    <source>
        <dbReference type="Proteomes" id="UP000321104"/>
    </source>
</evidence>
<proteinExistence type="predicted"/>
<accession>A0A6N3T8P7</accession>
<dbReference type="Proteomes" id="UP000032673">
    <property type="component" value="Unassembled WGS sequence"/>
</dbReference>
<dbReference type="EMBL" id="BAMW01000024">
    <property type="protein sequence ID" value="GAN63232.1"/>
    <property type="molecule type" value="Genomic_DNA"/>
</dbReference>
<feature type="transmembrane region" description="Helical" evidence="1">
    <location>
        <begin position="206"/>
        <end position="226"/>
    </location>
</feature>
<feature type="transmembrane region" description="Helical" evidence="1">
    <location>
        <begin position="161"/>
        <end position="194"/>
    </location>
</feature>
<name>A0A6N3T8P7_9PROT</name>
<gene>
    <name evidence="2" type="ORF">Abin_024_017</name>
    <name evidence="3" type="ORF">AIN02nite_19640</name>
</gene>
<evidence type="ECO:0000313" key="2">
    <source>
        <dbReference type="EMBL" id="GAN63232.1"/>
    </source>
</evidence>
<keyword evidence="1" id="KW-0812">Transmembrane</keyword>
<reference evidence="3 5" key="2">
    <citation type="submission" date="2019-07" db="EMBL/GenBank/DDBJ databases">
        <title>Whole genome shotgun sequence of Acetobacter indonesiensis NBRC 16471.</title>
        <authorList>
            <person name="Hosoyama A."/>
            <person name="Uohara A."/>
            <person name="Ohji S."/>
            <person name="Ichikawa N."/>
        </authorList>
    </citation>
    <scope>NUCLEOTIDE SEQUENCE [LARGE SCALE GENOMIC DNA]</scope>
    <source>
        <strain evidence="3 5">NBRC 16471</strain>
    </source>
</reference>
<reference evidence="2 4" key="1">
    <citation type="submission" date="2012-11" db="EMBL/GenBank/DDBJ databases">
        <title>Whole genome sequence of Acetobacter indonesiensis 5H-1.</title>
        <authorList>
            <person name="Azuma Y."/>
            <person name="Higashiura N."/>
            <person name="Hirakawa H."/>
            <person name="Matsushita K."/>
        </authorList>
    </citation>
    <scope>NUCLEOTIDE SEQUENCE [LARGE SCALE GENOMIC DNA]</scope>
    <source>
        <strain evidence="2 4">5H-1</strain>
    </source>
</reference>
<feature type="transmembrane region" description="Helical" evidence="1">
    <location>
        <begin position="15"/>
        <end position="34"/>
    </location>
</feature>
<dbReference type="AlphaFoldDB" id="A0A6N3T8P7"/>